<organism evidence="15 16">
    <name type="scientific">Penicillium brasilianum</name>
    <dbReference type="NCBI Taxonomy" id="104259"/>
    <lineage>
        <taxon>Eukaryota</taxon>
        <taxon>Fungi</taxon>
        <taxon>Dikarya</taxon>
        <taxon>Ascomycota</taxon>
        <taxon>Pezizomycotina</taxon>
        <taxon>Eurotiomycetes</taxon>
        <taxon>Eurotiomycetidae</taxon>
        <taxon>Eurotiales</taxon>
        <taxon>Aspergillaceae</taxon>
        <taxon>Penicillium</taxon>
    </lineage>
</organism>
<feature type="compositionally biased region" description="Pro residues" evidence="11">
    <location>
        <begin position="880"/>
        <end position="890"/>
    </location>
</feature>
<keyword evidence="4 10" id="KW-0256">Endoplasmic reticulum</keyword>
<feature type="compositionally biased region" description="Basic and acidic residues" evidence="11">
    <location>
        <begin position="352"/>
        <end position="364"/>
    </location>
</feature>
<feature type="compositionally biased region" description="Polar residues" evidence="11">
    <location>
        <begin position="122"/>
        <end position="137"/>
    </location>
</feature>
<evidence type="ECO:0000256" key="11">
    <source>
        <dbReference type="SAM" id="MobiDB-lite"/>
    </source>
</evidence>
<dbReference type="GO" id="GO:0070973">
    <property type="term" value="P:protein localization to endoplasmic reticulum exit site"/>
    <property type="evidence" value="ECO:0007669"/>
    <property type="project" value="TreeGrafter"/>
</dbReference>
<dbReference type="FunFam" id="1.25.40.1030:FF:000008">
    <property type="entry name" value="Protein transport protein sec16"/>
    <property type="match status" value="1"/>
</dbReference>
<evidence type="ECO:0000256" key="9">
    <source>
        <dbReference type="ARBA" id="ARBA00024687"/>
    </source>
</evidence>
<dbReference type="InterPro" id="IPR024468">
    <property type="entry name" value="Sec16_N"/>
</dbReference>
<feature type="compositionally biased region" description="Basic and acidic residues" evidence="11">
    <location>
        <begin position="590"/>
        <end position="599"/>
    </location>
</feature>
<dbReference type="GO" id="GO:0012507">
    <property type="term" value="C:ER to Golgi transport vesicle membrane"/>
    <property type="evidence" value="ECO:0007669"/>
    <property type="project" value="TreeGrafter"/>
</dbReference>
<keyword evidence="5 10" id="KW-0931">ER-Golgi transport</keyword>
<dbReference type="Pfam" id="PF12931">
    <property type="entry name" value="TPR_Sec16"/>
    <property type="match status" value="1"/>
</dbReference>
<comment type="similarity">
    <text evidence="2 10">Belongs to the SEC16 family.</text>
</comment>
<evidence type="ECO:0000256" key="3">
    <source>
        <dbReference type="ARBA" id="ARBA00022448"/>
    </source>
</evidence>
<feature type="domain" description="Sec16 central conserved" evidence="13">
    <location>
        <begin position="1019"/>
        <end position="1136"/>
    </location>
</feature>
<feature type="compositionally biased region" description="Low complexity" evidence="11">
    <location>
        <begin position="1868"/>
        <end position="1882"/>
    </location>
</feature>
<feature type="compositionally biased region" description="Pro residues" evidence="11">
    <location>
        <begin position="1917"/>
        <end position="1930"/>
    </location>
</feature>
<evidence type="ECO:0000259" key="14">
    <source>
        <dbReference type="Pfam" id="PF12935"/>
    </source>
</evidence>
<evidence type="ECO:0000256" key="6">
    <source>
        <dbReference type="ARBA" id="ARBA00022927"/>
    </source>
</evidence>
<dbReference type="Pfam" id="PF12935">
    <property type="entry name" value="Sec16_N"/>
    <property type="match status" value="1"/>
</dbReference>
<evidence type="ECO:0000256" key="10">
    <source>
        <dbReference type="RuleBase" id="RU364101"/>
    </source>
</evidence>
<evidence type="ECO:0000256" key="8">
    <source>
        <dbReference type="ARBA" id="ARBA00023136"/>
    </source>
</evidence>
<protein>
    <recommendedName>
        <fullName evidence="10">Protein transport protein sec16</fullName>
    </recommendedName>
</protein>
<feature type="compositionally biased region" description="Low complexity" evidence="11">
    <location>
        <begin position="915"/>
        <end position="924"/>
    </location>
</feature>
<feature type="region of interest" description="Disordered" evidence="11">
    <location>
        <begin position="556"/>
        <end position="958"/>
    </location>
</feature>
<gene>
    <name evidence="15" type="ORF">PMG11_08158</name>
</gene>
<dbReference type="PANTHER" id="PTHR13402">
    <property type="entry name" value="RGPR-RELATED"/>
    <property type="match status" value="1"/>
</dbReference>
<reference evidence="16" key="1">
    <citation type="journal article" date="2015" name="Genome Announc.">
        <title>Draft genome sequence of the fungus Penicillium brasilianum MG11.</title>
        <authorList>
            <person name="Horn F."/>
            <person name="Linde J."/>
            <person name="Mattern D.J."/>
            <person name="Walther G."/>
            <person name="Guthke R."/>
            <person name="Brakhage A.A."/>
            <person name="Valiante V."/>
        </authorList>
    </citation>
    <scope>NUCLEOTIDE SEQUENCE [LARGE SCALE GENOMIC DNA]</scope>
    <source>
        <strain evidence="16">MG11</strain>
    </source>
</reference>
<dbReference type="GO" id="GO:0015031">
    <property type="term" value="P:protein transport"/>
    <property type="evidence" value="ECO:0007669"/>
    <property type="project" value="UniProtKB-KW"/>
</dbReference>
<feature type="region of interest" description="Disordered" evidence="11">
    <location>
        <begin position="1637"/>
        <end position="1815"/>
    </location>
</feature>
<keyword evidence="3 10" id="KW-0813">Transport</keyword>
<dbReference type="Gene3D" id="1.25.40.1030">
    <property type="match status" value="1"/>
</dbReference>
<evidence type="ECO:0000256" key="1">
    <source>
        <dbReference type="ARBA" id="ARBA00004397"/>
    </source>
</evidence>
<feature type="compositionally biased region" description="Pro residues" evidence="11">
    <location>
        <begin position="762"/>
        <end position="787"/>
    </location>
</feature>
<keyword evidence="8 10" id="KW-0472">Membrane</keyword>
<proteinExistence type="inferred from homology"/>
<evidence type="ECO:0000256" key="2">
    <source>
        <dbReference type="ARBA" id="ARBA00005927"/>
    </source>
</evidence>
<feature type="compositionally biased region" description="Basic and acidic residues" evidence="11">
    <location>
        <begin position="1758"/>
        <end position="1780"/>
    </location>
</feature>
<dbReference type="GO" id="GO:0006914">
    <property type="term" value="P:autophagy"/>
    <property type="evidence" value="ECO:0007669"/>
    <property type="project" value="UniProtKB-KW"/>
</dbReference>
<dbReference type="Pfam" id="PF12932">
    <property type="entry name" value="Sec16"/>
    <property type="match status" value="1"/>
</dbReference>
<dbReference type="EMBL" id="CDHK01000007">
    <property type="protein sequence ID" value="CEJ59537.1"/>
    <property type="molecule type" value="Genomic_DNA"/>
</dbReference>
<feature type="compositionally biased region" description="Polar residues" evidence="11">
    <location>
        <begin position="1"/>
        <end position="16"/>
    </location>
</feature>
<dbReference type="STRING" id="104259.A0A0F7TWX1"/>
<keyword evidence="7 10" id="KW-0072">Autophagy</keyword>
<feature type="compositionally biased region" description="Low complexity" evidence="11">
    <location>
        <begin position="650"/>
        <end position="665"/>
    </location>
</feature>
<dbReference type="InterPro" id="IPR024340">
    <property type="entry name" value="Sec16_CCD"/>
</dbReference>
<evidence type="ECO:0000256" key="7">
    <source>
        <dbReference type="ARBA" id="ARBA00023006"/>
    </source>
</evidence>
<accession>A0A0F7TWX1</accession>
<feature type="compositionally biased region" description="Low complexity" evidence="11">
    <location>
        <begin position="692"/>
        <end position="723"/>
    </location>
</feature>
<evidence type="ECO:0000313" key="16">
    <source>
        <dbReference type="Proteomes" id="UP000042958"/>
    </source>
</evidence>
<dbReference type="GO" id="GO:0007030">
    <property type="term" value="P:Golgi organization"/>
    <property type="evidence" value="ECO:0007669"/>
    <property type="project" value="TreeGrafter"/>
</dbReference>
<name>A0A0F7TWX1_PENBI</name>
<feature type="compositionally biased region" description="Polar residues" evidence="11">
    <location>
        <begin position="378"/>
        <end position="396"/>
    </location>
</feature>
<feature type="region of interest" description="Disordered" evidence="11">
    <location>
        <begin position="1"/>
        <end position="198"/>
    </location>
</feature>
<comment type="subcellular location">
    <subcellularLocation>
        <location evidence="1">Endoplasmic reticulum membrane</location>
        <topology evidence="1">Peripheral membrane protein</topology>
        <orientation evidence="1">Cytoplasmic side</orientation>
    </subcellularLocation>
</comment>
<feature type="compositionally biased region" description="Polar residues" evidence="11">
    <location>
        <begin position="942"/>
        <end position="951"/>
    </location>
</feature>
<feature type="domain" description="Sec16 Sec23-binding" evidence="12">
    <location>
        <begin position="1196"/>
        <end position="1495"/>
    </location>
</feature>
<dbReference type="GO" id="GO:0005789">
    <property type="term" value="C:endoplasmic reticulum membrane"/>
    <property type="evidence" value="ECO:0007669"/>
    <property type="project" value="UniProtKB-SubCell"/>
</dbReference>
<feature type="region of interest" description="Disordered" evidence="11">
    <location>
        <begin position="234"/>
        <end position="396"/>
    </location>
</feature>
<dbReference type="GO" id="GO:0070971">
    <property type="term" value="C:endoplasmic reticulum exit site"/>
    <property type="evidence" value="ECO:0007669"/>
    <property type="project" value="TreeGrafter"/>
</dbReference>
<evidence type="ECO:0000259" key="13">
    <source>
        <dbReference type="Pfam" id="PF12932"/>
    </source>
</evidence>
<dbReference type="GO" id="GO:0016192">
    <property type="term" value="P:vesicle-mediated transport"/>
    <property type="evidence" value="ECO:0007669"/>
    <property type="project" value="UniProtKB-KW"/>
</dbReference>
<feature type="compositionally biased region" description="Low complexity" evidence="11">
    <location>
        <begin position="148"/>
        <end position="161"/>
    </location>
</feature>
<dbReference type="OrthoDB" id="8918678at2759"/>
<sequence length="1969" mass="209130">MAQQTLSVGNANSWNPASWPEDDLPSNAAASTEGGLADLLAAASPKQAHASDAKSPLSDDDFSAWNISNETDKNPVQVEEAKGMTPVVDDNTPIEETSGVRDVETVNSATTRDLEDKVIPTKYSTQLESSEVLSTETDPVPAFPPSSEPTATPTEPALSPTDVQDSLSNPLVKHVRSTTDHESSVLAGLEKDEDNTVPTQVAEQPIDQQELIIDPATVLQPAYSLVDQPRVPSVEIASFEEEKEKPQAEQPHTEQLPTPPVEVEPVVPGEPLSSALAPGNNHYLEAESPAQEPSRDDADPWTMEAQNDVDSEGDDFFNQLKTQTKPIFAPPEAESRFEEGVPLLDEESPESPVREEHPANHVEDPFANDENGGDDFFSSAQKAETSDDFSSPHITRKSTSQFIESLGFNIDSPTSDTSAAALFDDILKAAATSEPVESAVQAELAAEPTEDDLAARWEAELSDTGEDELAARWEAALDLDDDDILLEDDTTALAPAQPQAATPGQQYVPQGVTLSAINSAPTGLNSPFETPNSQTQPRAIPGIYTPHQPTTADLVGGIPVPGAPPGANAVIPPYFSQKPSNPVLPPRGESFAERSKEGYKSPYDLPDDLSRPRRPVTTHKPASLPVSSMPPPPPPGSGTPQYGVSPVVTAPPAAAAPAPAAPAAPKNFYEELPLPIPKSRPATSSGRYSPNPAATTTTGSSLAGPSLPQNPYAPTAPLAALPANMPPQPSLEPPERLDPYSVPSLLASSAPAGPPAASRYSPQPPGLQPSAKPPSMPRYSPAPPPSGPAARNRYASQPLAVPGHVNNLPFQPRTSSPLAYHEKASYQPDEPQSQQPQPPSLQPSVDLSPPRAQRPSIDQGSPYAPQLSNGTGSFDGAHPPVAPRQTPPPAKNRYAPPEYVNEFAQRVAPNSAYQPVPVAGVGPPSSHQVTEVQSAPPRRSHTSSPGQQMTSPRAAVPPLTTLPRPASVHGSGSPTKTINPYAPVQPSIQGRARAPSQHLEFIAPTDGQEQDPLQRWKGAPIFKFGFGGAVVSCFPQQIPRYSVGQALPMIKPSPGEPKLSQVSQWVPSPDTIVQHPGLLKAKSKKKDVLAWLSSKIAAFENDMPHGFGESHPDIQKRHEEKILLWKVIKIMVENDGQLEGSAEIQNSLRQVFVPNLPELGPDGSVISPFGTSSGFASLGASSQPDAAADPQWMEELRNLLLLGEREKAVWAAVDRRLWGHAMILASTMDRAIWKQAVQEFVRREIKSTAANTESLAALYEIFAGNVEESVDELVPPSARAGHQLISMNDRQSSTKNALDGLNGWRDTVGLVLSNRSSEDQQSLLALGRLLSSYGRVEAAHLCFIVSRSAVFGGADDPQANIVLLGADHQRFPCSLVDEDAILLTEIYEYAISVLPNSPAANLPYLLAFKLVHAKQLADRGRKSEAQTYCDGVAASLKATTRPSPYHHQHLFVEVDELSARLRQTTTDGGSWISKPSMEKVSGSMWARFNSFVAGDDSDAASTGSGKAGEIGDFGPFANVAGTPTVSRSPSVSDLYGSYPGAAAAAQPIPAPAGGSSRYMPNQYAPNASPEQFRGRSSMDSQRSPSFGGVPFGQRRTSQEYPASPVESFAPIYGSPGAVSGYQPTPPQTSYMPLAPVEEDLTTQSPADIVPPTQPAPPVNGLFYQPHGQQEQHHHETEQTPAVQSPYYQGPPGMPQSENSSYMAPLSNAYAPPSYAAPASGEPDQPTVDEEPQPRQKKSFMDDDDDDDLATRAAAMQKAENDRKADEAFRKAAEEDAKRDALQAQKKGWFGGWFGGAKKEAENTGGGPIKAKLGEENSFYYDKDLKKWVNKKDPISAAAVRATPPPPRGSAPPSRAASSGSMPPPAGPPMSGAGSRPQSSASDMPPPPLSSSPALSALGMPPPLGNMSRSVSTGAAVPTPPGSSSGPPPRPASSLTHANSIDDLLGAPTARKGNTVRGKKKGRYVDVMAQ</sequence>
<evidence type="ECO:0000313" key="15">
    <source>
        <dbReference type="EMBL" id="CEJ59537.1"/>
    </source>
</evidence>
<evidence type="ECO:0000256" key="4">
    <source>
        <dbReference type="ARBA" id="ARBA00022824"/>
    </source>
</evidence>
<evidence type="ECO:0000259" key="12">
    <source>
        <dbReference type="Pfam" id="PF12931"/>
    </source>
</evidence>
<evidence type="ECO:0000256" key="5">
    <source>
        <dbReference type="ARBA" id="ARBA00022892"/>
    </source>
</evidence>
<feature type="region of interest" description="Disordered" evidence="11">
    <location>
        <begin position="1836"/>
        <end position="1969"/>
    </location>
</feature>
<feature type="compositionally biased region" description="Polar residues" evidence="11">
    <location>
        <begin position="808"/>
        <end position="817"/>
    </location>
</feature>
<dbReference type="Proteomes" id="UP000042958">
    <property type="component" value="Unassembled WGS sequence"/>
</dbReference>
<keyword evidence="6 10" id="KW-0653">Protein transport</keyword>
<feature type="compositionally biased region" description="Low complexity" evidence="11">
    <location>
        <begin position="1850"/>
        <end position="1860"/>
    </location>
</feature>
<feature type="compositionally biased region" description="Low complexity" evidence="11">
    <location>
        <begin position="556"/>
        <end position="573"/>
    </location>
</feature>
<comment type="function">
    <text evidence="9 10">Involved in the initiation of assembly of the COPII coat required for the formation of transport vesicles from the endoplasmic reticulum (ER) and the selection of cargo molecules. Also involved in autophagy.</text>
</comment>
<feature type="domain" description="Sec16 N-terminal" evidence="14">
    <location>
        <begin position="299"/>
        <end position="546"/>
    </location>
</feature>
<dbReference type="PANTHER" id="PTHR13402:SF6">
    <property type="entry name" value="SECRETORY 16, ISOFORM I"/>
    <property type="match status" value="1"/>
</dbReference>
<dbReference type="CDD" id="cd09233">
    <property type="entry name" value="ACE1-Sec16-like"/>
    <property type="match status" value="1"/>
</dbReference>
<keyword evidence="16" id="KW-1185">Reference proteome</keyword>
<feature type="compositionally biased region" description="Pro residues" evidence="11">
    <location>
        <begin position="628"/>
        <end position="637"/>
    </location>
</feature>
<feature type="region of interest" description="Disordered" evidence="11">
    <location>
        <begin position="1546"/>
        <end position="1607"/>
    </location>
</feature>
<feature type="compositionally biased region" description="Low complexity" evidence="11">
    <location>
        <begin position="739"/>
        <end position="761"/>
    </location>
</feature>
<dbReference type="InterPro" id="IPR024298">
    <property type="entry name" value="Sec16_Sec23-bd"/>
</dbReference>
<feature type="compositionally biased region" description="Low complexity" evidence="11">
    <location>
        <begin position="1703"/>
        <end position="1719"/>
    </location>
</feature>